<gene>
    <name evidence="1" type="ORF">SAMN05216236_11788</name>
</gene>
<sequence length="350" mass="38338">MSEEIEDTPPIWDAFCTALGTEHRGAKEIIGASGLVHPVEAIGVDDKGKRIVLVSSEFNPRISALMRGDVQATMPSMRVLVARPLAIDLAHAARSMFFTESGALELGKLLQAVELFQAGEDGKDQLTEMLGPEAKGLLTGVKMSSLRISTIVLSVVDQFIAFDWGKVSSPVDGNYLQSAADVLTQFSQVDNLAGDRAQGICPIPTYELTEADWELFHKNKQIDEIQSRLKDLDIFQYFFPPTDRLALGLIDRNVSSEEDIAASFNLAQVQGHELSKNTIVPDAENLRETMAQLKIEGYVMEGEFTTELSEGGEAFRKTIKVRPSEGLITKLSQIVSVKIDLNLKDLLGGK</sequence>
<proteinExistence type="predicted"/>
<dbReference type="Proteomes" id="UP000182466">
    <property type="component" value="Unassembled WGS sequence"/>
</dbReference>
<reference evidence="1 2" key="1">
    <citation type="submission" date="2016-10" db="EMBL/GenBank/DDBJ databases">
        <authorList>
            <person name="de Groot N.N."/>
        </authorList>
    </citation>
    <scope>NUCLEOTIDE SEQUENCE [LARGE SCALE GENOMIC DNA]</scope>
    <source>
        <strain evidence="1 2">CGMCC 1.10959</strain>
    </source>
</reference>
<name>A0A1I7CL63_9RHOB</name>
<organism evidence="1 2">
    <name type="scientific">Sedimentitalea nanhaiensis</name>
    <dbReference type="NCBI Taxonomy" id="999627"/>
    <lineage>
        <taxon>Bacteria</taxon>
        <taxon>Pseudomonadati</taxon>
        <taxon>Pseudomonadota</taxon>
        <taxon>Alphaproteobacteria</taxon>
        <taxon>Rhodobacterales</taxon>
        <taxon>Paracoccaceae</taxon>
        <taxon>Sedimentitalea</taxon>
    </lineage>
</organism>
<evidence type="ECO:0000313" key="1">
    <source>
        <dbReference type="EMBL" id="SFU00177.1"/>
    </source>
</evidence>
<keyword evidence="2" id="KW-1185">Reference proteome</keyword>
<accession>A0A1I7CL63</accession>
<evidence type="ECO:0000313" key="2">
    <source>
        <dbReference type="Proteomes" id="UP000182466"/>
    </source>
</evidence>
<dbReference type="RefSeq" id="WP_027262946.1">
    <property type="nucleotide sequence ID" value="NZ_FPAW01000017.1"/>
</dbReference>
<protein>
    <submittedName>
        <fullName evidence="1">Uncharacterized protein</fullName>
    </submittedName>
</protein>
<dbReference type="EMBL" id="FPAW01000017">
    <property type="protein sequence ID" value="SFU00177.1"/>
    <property type="molecule type" value="Genomic_DNA"/>
</dbReference>
<dbReference type="AlphaFoldDB" id="A0A1I7CL63"/>
<dbReference type="OrthoDB" id="7832476at2"/>